<accession>A0A1M5GB42</accession>
<name>A0A1M5GB42_9FLAO</name>
<evidence type="ECO:0000313" key="2">
    <source>
        <dbReference type="Proteomes" id="UP000184516"/>
    </source>
</evidence>
<dbReference type="EMBL" id="FQWB01000001">
    <property type="protein sequence ID" value="SHG00975.1"/>
    <property type="molecule type" value="Genomic_DNA"/>
</dbReference>
<keyword evidence="2" id="KW-1185">Reference proteome</keyword>
<reference evidence="2" key="1">
    <citation type="submission" date="2016-11" db="EMBL/GenBank/DDBJ databases">
        <authorList>
            <person name="Varghese N."/>
            <person name="Submissions S."/>
        </authorList>
    </citation>
    <scope>NUCLEOTIDE SEQUENCE [LARGE SCALE GENOMIC DNA]</scope>
    <source>
        <strain evidence="2">DSM 19978</strain>
    </source>
</reference>
<gene>
    <name evidence="1" type="ORF">SAMN05443549_1011179</name>
</gene>
<protein>
    <recommendedName>
        <fullName evidence="3">L-rhamnose mutarotase</fullName>
    </recommendedName>
</protein>
<evidence type="ECO:0008006" key="3">
    <source>
        <dbReference type="Google" id="ProtNLM"/>
    </source>
</evidence>
<dbReference type="AlphaFoldDB" id="A0A1M5GB42"/>
<evidence type="ECO:0000313" key="1">
    <source>
        <dbReference type="EMBL" id="SHG00975.1"/>
    </source>
</evidence>
<sequence length="29" mass="3470">MKTQKYCLALDLNEDPALIAEYKKYHEKI</sequence>
<proteinExistence type="predicted"/>
<dbReference type="Proteomes" id="UP000184516">
    <property type="component" value="Unassembled WGS sequence"/>
</dbReference>
<organism evidence="1 2">
    <name type="scientific">Flavobacterium fluvii</name>
    <dbReference type="NCBI Taxonomy" id="468056"/>
    <lineage>
        <taxon>Bacteria</taxon>
        <taxon>Pseudomonadati</taxon>
        <taxon>Bacteroidota</taxon>
        <taxon>Flavobacteriia</taxon>
        <taxon>Flavobacteriales</taxon>
        <taxon>Flavobacteriaceae</taxon>
        <taxon>Flavobacterium</taxon>
    </lineage>
</organism>